<keyword evidence="2" id="KW-0472">Membrane</keyword>
<name>A0AAD6ZBP3_9AGAR</name>
<feature type="compositionally biased region" description="Low complexity" evidence="1">
    <location>
        <begin position="41"/>
        <end position="59"/>
    </location>
</feature>
<reference evidence="3" key="1">
    <citation type="submission" date="2023-03" db="EMBL/GenBank/DDBJ databases">
        <title>Massive genome expansion in bonnet fungi (Mycena s.s.) driven by repeated elements and novel gene families across ecological guilds.</title>
        <authorList>
            <consortium name="Lawrence Berkeley National Laboratory"/>
            <person name="Harder C.B."/>
            <person name="Miyauchi S."/>
            <person name="Viragh M."/>
            <person name="Kuo A."/>
            <person name="Thoen E."/>
            <person name="Andreopoulos B."/>
            <person name="Lu D."/>
            <person name="Skrede I."/>
            <person name="Drula E."/>
            <person name="Henrissat B."/>
            <person name="Morin E."/>
            <person name="Kohler A."/>
            <person name="Barry K."/>
            <person name="LaButti K."/>
            <person name="Morin E."/>
            <person name="Salamov A."/>
            <person name="Lipzen A."/>
            <person name="Mereny Z."/>
            <person name="Hegedus B."/>
            <person name="Baldrian P."/>
            <person name="Stursova M."/>
            <person name="Weitz H."/>
            <person name="Taylor A."/>
            <person name="Grigoriev I.V."/>
            <person name="Nagy L.G."/>
            <person name="Martin F."/>
            <person name="Kauserud H."/>
        </authorList>
    </citation>
    <scope>NUCLEOTIDE SEQUENCE</scope>
    <source>
        <strain evidence="3">CBHHK002</strain>
    </source>
</reference>
<keyword evidence="2" id="KW-1133">Transmembrane helix</keyword>
<dbReference type="EMBL" id="JARIHO010000064">
    <property type="protein sequence ID" value="KAJ7314968.1"/>
    <property type="molecule type" value="Genomic_DNA"/>
</dbReference>
<evidence type="ECO:0000256" key="2">
    <source>
        <dbReference type="SAM" id="Phobius"/>
    </source>
</evidence>
<accession>A0AAD6ZBP3</accession>
<gene>
    <name evidence="3" type="ORF">DFH08DRAFT_894305</name>
</gene>
<comment type="caution">
    <text evidence="3">The sequence shown here is derived from an EMBL/GenBank/DDBJ whole genome shotgun (WGS) entry which is preliminary data.</text>
</comment>
<feature type="region of interest" description="Disordered" evidence="1">
    <location>
        <begin position="216"/>
        <end position="240"/>
    </location>
</feature>
<proteinExistence type="predicted"/>
<keyword evidence="2" id="KW-0812">Transmembrane</keyword>
<evidence type="ECO:0000313" key="4">
    <source>
        <dbReference type="Proteomes" id="UP001218218"/>
    </source>
</evidence>
<sequence>MFRATTRKVLALNLRRLHHDIPRAGIVFPVDHIDVAPAADRSSTSPAPAAHHTPAPARPQLRPSSTPPIHLVSVRVEKKSGPRVAALVALVGIFLLEIWAGRTQIKAENERLAEAVRFIAKAPDLGVLRENSDSDIDALAAHLSGLLHILLSPRVNAEFEQALTRLRTQEDAGRAAITEACVQIHEIVQDRELGVVERKRRMGATLSKLLRASGVEQPGGSATVGRPETNIGGSVTVGRPGEDTAIPDWTEVPDSLDANIAEWKSSKSG</sequence>
<feature type="region of interest" description="Disordered" evidence="1">
    <location>
        <begin position="39"/>
        <end position="66"/>
    </location>
</feature>
<feature type="transmembrane region" description="Helical" evidence="2">
    <location>
        <begin position="84"/>
        <end position="101"/>
    </location>
</feature>
<evidence type="ECO:0000313" key="3">
    <source>
        <dbReference type="EMBL" id="KAJ7314968.1"/>
    </source>
</evidence>
<dbReference type="Proteomes" id="UP001218218">
    <property type="component" value="Unassembled WGS sequence"/>
</dbReference>
<evidence type="ECO:0000256" key="1">
    <source>
        <dbReference type="SAM" id="MobiDB-lite"/>
    </source>
</evidence>
<protein>
    <submittedName>
        <fullName evidence="3">Uncharacterized protein</fullName>
    </submittedName>
</protein>
<organism evidence="3 4">
    <name type="scientific">Mycena albidolilacea</name>
    <dbReference type="NCBI Taxonomy" id="1033008"/>
    <lineage>
        <taxon>Eukaryota</taxon>
        <taxon>Fungi</taxon>
        <taxon>Dikarya</taxon>
        <taxon>Basidiomycota</taxon>
        <taxon>Agaricomycotina</taxon>
        <taxon>Agaricomycetes</taxon>
        <taxon>Agaricomycetidae</taxon>
        <taxon>Agaricales</taxon>
        <taxon>Marasmiineae</taxon>
        <taxon>Mycenaceae</taxon>
        <taxon>Mycena</taxon>
    </lineage>
</organism>
<keyword evidence="4" id="KW-1185">Reference proteome</keyword>
<dbReference type="AlphaFoldDB" id="A0AAD6ZBP3"/>